<dbReference type="EMBL" id="LKFU01000169">
    <property type="protein sequence ID" value="RND79877.1"/>
    <property type="molecule type" value="Genomic_DNA"/>
</dbReference>
<evidence type="ECO:0008006" key="3">
    <source>
        <dbReference type="Google" id="ProtNLM"/>
    </source>
</evidence>
<accession>A0A422LZZ2</accession>
<sequence>MVIDLNQEDIRDTVLTSIFGNDDLYDKLTLKGGNALALQGVNARASQDIDFSVPHGIALDQRTYEPIFKDSLSNGFNAKGYKVINFIFTPKPSKKNKYVQKQNSLNNSSNVIWGGYHIKFGIIKHDLYNELLQSKTKNMGAHAETIAGDKKSIEIDISKDEYTKNREKKDLNGFTIYIYTPLMIVYEKVRASCQQLPEYKVNGPKERARDLFDIYELTSNNSGLLEQVTNQNNIDILIQMFTIKMVDFELLTKLDSYTEQLRSDYQNNVIPQIKTAEKPRFNFLMDYSKRLFDQLYILIQKQQNDF</sequence>
<dbReference type="InterPro" id="IPR014942">
    <property type="entry name" value="AbiEii"/>
</dbReference>
<proteinExistence type="predicted"/>
<reference evidence="1 2" key="1">
    <citation type="journal article" date="2018" name="Front. Microbiol.">
        <title>Conversion of Methionine to Cysteine in Lactobacillus paracasei Depends on the Highly Mobile cysK-ctl-cysE Gene Cluster.</title>
        <authorList>
            <person name="Wuthrich D."/>
            <person name="Irmler S."/>
            <person name="Berthoud H."/>
            <person name="Guggenbuhl B."/>
            <person name="Eugster E."/>
            <person name="Bruggmann R."/>
        </authorList>
    </citation>
    <scope>NUCLEOTIDE SEQUENCE [LARGE SCALE GENOMIC DNA]</scope>
    <source>
        <strain evidence="1 2">FAM18172</strain>
    </source>
</reference>
<organism evidence="1 2">
    <name type="scientific">Lacticaseibacillus paracasei</name>
    <name type="common">Lactobacillus paracasei</name>
    <dbReference type="NCBI Taxonomy" id="1597"/>
    <lineage>
        <taxon>Bacteria</taxon>
        <taxon>Bacillati</taxon>
        <taxon>Bacillota</taxon>
        <taxon>Bacilli</taxon>
        <taxon>Lactobacillales</taxon>
        <taxon>Lactobacillaceae</taxon>
        <taxon>Lacticaseibacillus</taxon>
    </lineage>
</organism>
<dbReference type="Proteomes" id="UP000285532">
    <property type="component" value="Unassembled WGS sequence"/>
</dbReference>
<dbReference type="AlphaFoldDB" id="A0A422LZZ2"/>
<dbReference type="Pfam" id="PF08843">
    <property type="entry name" value="AbiEii"/>
    <property type="match status" value="1"/>
</dbReference>
<protein>
    <recommendedName>
        <fullName evidence="3">Nucleotidyl transferase AbiEii/AbiGii toxin family protein</fullName>
    </recommendedName>
</protein>
<evidence type="ECO:0000313" key="1">
    <source>
        <dbReference type="EMBL" id="RND79877.1"/>
    </source>
</evidence>
<dbReference type="Gene3D" id="3.10.450.620">
    <property type="entry name" value="JHP933, nucleotidyltransferase-like core domain"/>
    <property type="match status" value="1"/>
</dbReference>
<evidence type="ECO:0000313" key="2">
    <source>
        <dbReference type="Proteomes" id="UP000285532"/>
    </source>
</evidence>
<name>A0A422LZZ2_LACPA</name>
<gene>
    <name evidence="1" type="ORF">FAM18172_03123</name>
</gene>
<comment type="caution">
    <text evidence="1">The sequence shown here is derived from an EMBL/GenBank/DDBJ whole genome shotgun (WGS) entry which is preliminary data.</text>
</comment>